<accession>A0A498KS80</accession>
<evidence type="ECO:0000313" key="2">
    <source>
        <dbReference type="EMBL" id="RXK47256.1"/>
    </source>
</evidence>
<organism evidence="2 3">
    <name type="scientific">Halorientalis pallida</name>
    <dbReference type="NCBI Taxonomy" id="2479928"/>
    <lineage>
        <taxon>Archaea</taxon>
        <taxon>Methanobacteriati</taxon>
        <taxon>Methanobacteriota</taxon>
        <taxon>Stenosarchaea group</taxon>
        <taxon>Halobacteria</taxon>
        <taxon>Halobacteriales</taxon>
        <taxon>Haloarculaceae</taxon>
        <taxon>Halorientalis</taxon>
    </lineage>
</organism>
<dbReference type="EMBL" id="RDFA01000006">
    <property type="protein sequence ID" value="RXK47256.1"/>
    <property type="molecule type" value="Genomic_DNA"/>
</dbReference>
<dbReference type="AlphaFoldDB" id="A0A498KS80"/>
<evidence type="ECO:0000256" key="1">
    <source>
        <dbReference type="SAM" id="Phobius"/>
    </source>
</evidence>
<protein>
    <recommendedName>
        <fullName evidence="4">Flagellar protein FlaF</fullName>
    </recommendedName>
</protein>
<dbReference type="RefSeq" id="WP_129069967.1">
    <property type="nucleotide sequence ID" value="NZ_RDFA01000006.1"/>
</dbReference>
<dbReference type="OrthoDB" id="62189at2157"/>
<dbReference type="PANTHER" id="PTHR42200:SF2">
    <property type="entry name" value="ARCHAEAL FLAGELLA-RELATED PROTEIN F"/>
    <property type="match status" value="1"/>
</dbReference>
<keyword evidence="1" id="KW-0472">Membrane</keyword>
<dbReference type="Proteomes" id="UP000289691">
    <property type="component" value="Unassembled WGS sequence"/>
</dbReference>
<feature type="transmembrane region" description="Helical" evidence="1">
    <location>
        <begin position="6"/>
        <end position="27"/>
    </location>
</feature>
<comment type="caution">
    <text evidence="2">The sequence shown here is derived from an EMBL/GenBank/DDBJ whole genome shotgun (WGS) entry which is preliminary data.</text>
</comment>
<dbReference type="InterPro" id="IPR002774">
    <property type="entry name" value="Flagellin_arc-type"/>
</dbReference>
<dbReference type="GO" id="GO:0005198">
    <property type="term" value="F:structural molecule activity"/>
    <property type="evidence" value="ECO:0007669"/>
    <property type="project" value="InterPro"/>
</dbReference>
<gene>
    <name evidence="2" type="ORF">EAF64_15850</name>
</gene>
<name>A0A498KS80_9EURY</name>
<evidence type="ECO:0000313" key="3">
    <source>
        <dbReference type="Proteomes" id="UP000289691"/>
    </source>
</evidence>
<keyword evidence="3" id="KW-1185">Reference proteome</keyword>
<sequence length="145" mass="15388">MGFSVSGSAAIIFAGMFVGFGILYGAVSDSHERVTDAQDARTDDALETENTAINVTSAGYTGTTDRLTVLVENTGATAVGLNTTDFLIENEYVTDWRAAATVDGQDDTHLWLPGERLNITIRTSEVPARVTVVTGNGVARTEEVN</sequence>
<keyword evidence="1" id="KW-1133">Transmembrane helix</keyword>
<proteinExistence type="predicted"/>
<keyword evidence="1" id="KW-0812">Transmembrane</keyword>
<reference evidence="2 3" key="1">
    <citation type="submission" date="2019-01" db="EMBL/GenBank/DDBJ databases">
        <title>Halorientalis sp. F13-25 a new haloarchaeum isolated from hypersaline water.</title>
        <authorList>
            <person name="Ana D.-V."/>
            <person name="Cristina S.-P."/>
            <person name="Antonio V."/>
        </authorList>
    </citation>
    <scope>NUCLEOTIDE SEQUENCE [LARGE SCALE GENOMIC DNA]</scope>
    <source>
        <strain evidence="2 3">F13-25</strain>
    </source>
</reference>
<dbReference type="PANTHER" id="PTHR42200">
    <property type="entry name" value="ARCHAEAL FLAGELLA-RELATED PROTEIN F-RELATED"/>
    <property type="match status" value="1"/>
</dbReference>
<dbReference type="Pfam" id="PF01917">
    <property type="entry name" value="Flagellin_arch-type"/>
    <property type="match status" value="1"/>
</dbReference>
<dbReference type="GO" id="GO:0097588">
    <property type="term" value="P:archaeal or bacterial-type flagellum-dependent cell motility"/>
    <property type="evidence" value="ECO:0007669"/>
    <property type="project" value="InterPro"/>
</dbReference>
<evidence type="ECO:0008006" key="4">
    <source>
        <dbReference type="Google" id="ProtNLM"/>
    </source>
</evidence>